<dbReference type="EMBL" id="UZAM01011455">
    <property type="protein sequence ID" value="VDP16351.1"/>
    <property type="molecule type" value="Genomic_DNA"/>
</dbReference>
<organism evidence="6">
    <name type="scientific">Soboliphyme baturini</name>
    <dbReference type="NCBI Taxonomy" id="241478"/>
    <lineage>
        <taxon>Eukaryota</taxon>
        <taxon>Metazoa</taxon>
        <taxon>Ecdysozoa</taxon>
        <taxon>Nematoda</taxon>
        <taxon>Enoplea</taxon>
        <taxon>Dorylaimia</taxon>
        <taxon>Dioctophymatida</taxon>
        <taxon>Dioctophymatoidea</taxon>
        <taxon>Soboliphymatidae</taxon>
        <taxon>Soboliphyme</taxon>
    </lineage>
</organism>
<evidence type="ECO:0000259" key="2">
    <source>
        <dbReference type="Pfam" id="PF00095"/>
    </source>
</evidence>
<dbReference type="Pfam" id="PF00095">
    <property type="entry name" value="WAP"/>
    <property type="match status" value="1"/>
</dbReference>
<dbReference type="Gene3D" id="4.10.75.10">
    <property type="entry name" value="Elafin-like"/>
    <property type="match status" value="1"/>
</dbReference>
<evidence type="ECO:0000313" key="5">
    <source>
        <dbReference type="Proteomes" id="UP000270296"/>
    </source>
</evidence>
<dbReference type="SUPFAM" id="SSF57567">
    <property type="entry name" value="Serine protease inhibitors"/>
    <property type="match status" value="2"/>
</dbReference>
<keyword evidence="5" id="KW-1185">Reference proteome</keyword>
<sequence length="359" mass="40123">MFLVEVHLTDFICPPFVSETVVLLSASNICLSNFDCRQRRKCCETPLGNYCLLPIRVKSEGREKRLRHLCGEKEEYSLCAPKCFANCEDLDAERRCSECSPGCKCMTGYYRIEKTNSSSTCVPRYVCAKSRAKRICPAKIQLQVNRPYQICESDRDCTTLERCCDSGDLNLRKICVEGVPLNAHTTTSPVMATTTQASMRIKQLCVRKNEEYGECVTKCQPSCRKERDTSALCNGCRPGCQCKDGYLRLTSSSDSLCVSAKTCARVNSVRDRCFDGTVPLGRCDQPYNTCPISFTCEYGLCCQSAEPLACSSKPEVSEVLAAGSCFTDEECEEKEKCCNTYLGPKCLEIKMSLLKNRRS</sequence>
<feature type="domain" description="WAP" evidence="2">
    <location>
        <begin position="13"/>
        <end position="54"/>
    </location>
</feature>
<dbReference type="InterPro" id="IPR002919">
    <property type="entry name" value="TIL_dom"/>
</dbReference>
<keyword evidence="1" id="KW-0646">Protease inhibitor</keyword>
<gene>
    <name evidence="4" type="ORF">SBAD_LOCUS8296</name>
</gene>
<dbReference type="OrthoDB" id="4473401at2759"/>
<evidence type="ECO:0000313" key="6">
    <source>
        <dbReference type="WBParaSite" id="SBAD_0000860701-mRNA-1"/>
    </source>
</evidence>
<dbReference type="Gene3D" id="2.10.25.10">
    <property type="entry name" value="Laminin"/>
    <property type="match status" value="2"/>
</dbReference>
<dbReference type="InterPro" id="IPR008197">
    <property type="entry name" value="WAP_dom"/>
</dbReference>
<evidence type="ECO:0000313" key="4">
    <source>
        <dbReference type="EMBL" id="VDP16351.1"/>
    </source>
</evidence>
<keyword evidence="1" id="KW-0722">Serine protease inhibitor</keyword>
<feature type="domain" description="TIL" evidence="3">
    <location>
        <begin position="207"/>
        <end position="263"/>
    </location>
</feature>
<dbReference type="InterPro" id="IPR036084">
    <property type="entry name" value="Ser_inhib-like_sf"/>
</dbReference>
<reference evidence="4 5" key="2">
    <citation type="submission" date="2018-11" db="EMBL/GenBank/DDBJ databases">
        <authorList>
            <consortium name="Pathogen Informatics"/>
        </authorList>
    </citation>
    <scope>NUCLEOTIDE SEQUENCE [LARGE SCALE GENOMIC DNA]</scope>
</reference>
<dbReference type="GO" id="GO:0005576">
    <property type="term" value="C:extracellular region"/>
    <property type="evidence" value="ECO:0007669"/>
    <property type="project" value="InterPro"/>
</dbReference>
<dbReference type="Proteomes" id="UP000270296">
    <property type="component" value="Unassembled WGS sequence"/>
</dbReference>
<evidence type="ECO:0000259" key="3">
    <source>
        <dbReference type="Pfam" id="PF01826"/>
    </source>
</evidence>
<dbReference type="GO" id="GO:0004867">
    <property type="term" value="F:serine-type endopeptidase inhibitor activity"/>
    <property type="evidence" value="ECO:0007669"/>
    <property type="project" value="UniProtKB-KW"/>
</dbReference>
<accession>A0A183IXF0</accession>
<dbReference type="InterPro" id="IPR006150">
    <property type="entry name" value="Cys_repeat_1"/>
</dbReference>
<proteinExistence type="predicted"/>
<evidence type="ECO:0000256" key="1">
    <source>
        <dbReference type="ARBA" id="ARBA00022900"/>
    </source>
</evidence>
<name>A0A183IXF0_9BILA</name>
<dbReference type="InterPro" id="IPR036645">
    <property type="entry name" value="Elafin-like_sf"/>
</dbReference>
<dbReference type="SUPFAM" id="SSF57256">
    <property type="entry name" value="Elafin-like"/>
    <property type="match status" value="1"/>
</dbReference>
<dbReference type="WBParaSite" id="SBAD_0000860701-mRNA-1">
    <property type="protein sequence ID" value="SBAD_0000860701-mRNA-1"/>
    <property type="gene ID" value="SBAD_0000860701"/>
</dbReference>
<dbReference type="AlphaFoldDB" id="A0A183IXF0"/>
<feature type="domain" description="TIL" evidence="3">
    <location>
        <begin position="70"/>
        <end position="127"/>
    </location>
</feature>
<dbReference type="CDD" id="cd19941">
    <property type="entry name" value="TIL"/>
    <property type="match status" value="2"/>
</dbReference>
<protein>
    <submittedName>
        <fullName evidence="6">TIL domain-containing protein</fullName>
    </submittedName>
</protein>
<dbReference type="SMART" id="SM00289">
    <property type="entry name" value="WR1"/>
    <property type="match status" value="2"/>
</dbReference>
<reference evidence="6" key="1">
    <citation type="submission" date="2016-06" db="UniProtKB">
        <authorList>
            <consortium name="WormBaseParasite"/>
        </authorList>
    </citation>
    <scope>IDENTIFICATION</scope>
</reference>
<dbReference type="Pfam" id="PF01826">
    <property type="entry name" value="TIL"/>
    <property type="match status" value="2"/>
</dbReference>